<dbReference type="InterPro" id="IPR009061">
    <property type="entry name" value="DNA-bd_dom_put_sf"/>
</dbReference>
<dbReference type="SUPFAM" id="SSF46955">
    <property type="entry name" value="Putative DNA-binding domain"/>
    <property type="match status" value="1"/>
</dbReference>
<keyword evidence="5" id="KW-0175">Coiled coil</keyword>
<dbReference type="PROSITE" id="PS50937">
    <property type="entry name" value="HTH_MERR_2"/>
    <property type="match status" value="1"/>
</dbReference>
<evidence type="ECO:0000256" key="2">
    <source>
        <dbReference type="ARBA" id="ARBA00023015"/>
    </source>
</evidence>
<evidence type="ECO:0000259" key="6">
    <source>
        <dbReference type="PROSITE" id="PS50937"/>
    </source>
</evidence>
<dbReference type="InterPro" id="IPR047057">
    <property type="entry name" value="MerR_fam"/>
</dbReference>
<dbReference type="Pfam" id="PF13411">
    <property type="entry name" value="MerR_1"/>
    <property type="match status" value="1"/>
</dbReference>
<dbReference type="PROSITE" id="PS00552">
    <property type="entry name" value="HTH_MERR_1"/>
    <property type="match status" value="1"/>
</dbReference>
<feature type="domain" description="HTH merR-type" evidence="6">
    <location>
        <begin position="1"/>
        <end position="68"/>
    </location>
</feature>
<gene>
    <name evidence="7" type="ORF">B0T46_20515</name>
</gene>
<dbReference type="PANTHER" id="PTHR30204">
    <property type="entry name" value="REDOX-CYCLING DRUG-SENSING TRANSCRIPTIONAL ACTIVATOR SOXR"/>
    <property type="match status" value="1"/>
</dbReference>
<keyword evidence="1" id="KW-0678">Repressor</keyword>
<dbReference type="GO" id="GO:0003677">
    <property type="term" value="F:DNA binding"/>
    <property type="evidence" value="ECO:0007669"/>
    <property type="project" value="UniProtKB-KW"/>
</dbReference>
<evidence type="ECO:0000313" key="8">
    <source>
        <dbReference type="Proteomes" id="UP000188836"/>
    </source>
</evidence>
<evidence type="ECO:0000313" key="7">
    <source>
        <dbReference type="EMBL" id="ONM46943.1"/>
    </source>
</evidence>
<comment type="caution">
    <text evidence="7">The sequence shown here is derived from an EMBL/GenBank/DDBJ whole genome shotgun (WGS) entry which is preliminary data.</text>
</comment>
<keyword evidence="8" id="KW-1185">Reference proteome</keyword>
<accession>A0A1W0B9G9</accession>
<keyword evidence="3" id="KW-0238">DNA-binding</keyword>
<evidence type="ECO:0000256" key="5">
    <source>
        <dbReference type="SAM" id="Coils"/>
    </source>
</evidence>
<dbReference type="EMBL" id="MUMY01000019">
    <property type="protein sequence ID" value="ONM46943.1"/>
    <property type="molecule type" value="Genomic_DNA"/>
</dbReference>
<dbReference type="GO" id="GO:0003700">
    <property type="term" value="F:DNA-binding transcription factor activity"/>
    <property type="evidence" value="ECO:0007669"/>
    <property type="project" value="InterPro"/>
</dbReference>
<dbReference type="AlphaFoldDB" id="A0A1W0B9G9"/>
<dbReference type="Gene3D" id="1.10.1660.10">
    <property type="match status" value="1"/>
</dbReference>
<evidence type="ECO:0000256" key="4">
    <source>
        <dbReference type="ARBA" id="ARBA00023163"/>
    </source>
</evidence>
<dbReference type="RefSeq" id="WP_077120036.1">
    <property type="nucleotide sequence ID" value="NZ_LOKT01000015.1"/>
</dbReference>
<dbReference type="STRING" id="1538463.B0T36_20565"/>
<proteinExistence type="predicted"/>
<organism evidence="7 8">
    <name type="scientific">Nocardia donostiensis</name>
    <dbReference type="NCBI Taxonomy" id="1538463"/>
    <lineage>
        <taxon>Bacteria</taxon>
        <taxon>Bacillati</taxon>
        <taxon>Actinomycetota</taxon>
        <taxon>Actinomycetes</taxon>
        <taxon>Mycobacteriales</taxon>
        <taxon>Nocardiaceae</taxon>
        <taxon>Nocardia</taxon>
    </lineage>
</organism>
<protein>
    <recommendedName>
        <fullName evidence="6">HTH merR-type domain-containing protein</fullName>
    </recommendedName>
</protein>
<keyword evidence="4" id="KW-0804">Transcription</keyword>
<sequence length="124" mass="13881">MRIGELSRRTGVSRRSIRYYEQHGLLLPERTSNGWRHYDATCEHRVRAIADLLGKGLTIDSVRQLGPCLDLYDPAACDDPGPAIEIYRSRLAVLDDRLARLQAHRNRLAEQLGALQSAGDRSAG</sequence>
<dbReference type="InterPro" id="IPR000551">
    <property type="entry name" value="MerR-type_HTH_dom"/>
</dbReference>
<keyword evidence="2" id="KW-0805">Transcription regulation</keyword>
<dbReference type="SMART" id="SM00422">
    <property type="entry name" value="HTH_MERR"/>
    <property type="match status" value="1"/>
</dbReference>
<evidence type="ECO:0000256" key="1">
    <source>
        <dbReference type="ARBA" id="ARBA00022491"/>
    </source>
</evidence>
<dbReference type="Proteomes" id="UP000188836">
    <property type="component" value="Unassembled WGS sequence"/>
</dbReference>
<feature type="coiled-coil region" evidence="5">
    <location>
        <begin position="84"/>
        <end position="118"/>
    </location>
</feature>
<dbReference type="OrthoDB" id="4567915at2"/>
<evidence type="ECO:0000256" key="3">
    <source>
        <dbReference type="ARBA" id="ARBA00023125"/>
    </source>
</evidence>
<dbReference type="PRINTS" id="PR00040">
    <property type="entry name" value="HTHMERR"/>
</dbReference>
<name>A0A1W0B9G9_9NOCA</name>
<dbReference type="PANTHER" id="PTHR30204:SF69">
    <property type="entry name" value="MERR-FAMILY TRANSCRIPTIONAL REGULATOR"/>
    <property type="match status" value="1"/>
</dbReference>
<reference evidence="7 8" key="1">
    <citation type="journal article" date="2016" name="Antonie Van Leeuwenhoek">
        <title>Nocardia donostiensis sp. nov., isolated from human respiratory specimens.</title>
        <authorList>
            <person name="Ercibengoa M."/>
            <person name="Bell M."/>
            <person name="Marimon J.M."/>
            <person name="Humrighouse B."/>
            <person name="Klenk H.P."/>
            <person name="Potter G."/>
            <person name="Perez-Trallero E."/>
        </authorList>
    </citation>
    <scope>NUCLEOTIDE SEQUENCE [LARGE SCALE GENOMIC DNA]</scope>
    <source>
        <strain evidence="7 8">X1655</strain>
    </source>
</reference>